<proteinExistence type="predicted"/>
<keyword evidence="4" id="KW-1185">Reference proteome</keyword>
<evidence type="ECO:0000256" key="1">
    <source>
        <dbReference type="PROSITE-ProRule" id="PRU00047"/>
    </source>
</evidence>
<organism evidence="3 4">
    <name type="scientific">Dovyalis caffra</name>
    <dbReference type="NCBI Taxonomy" id="77055"/>
    <lineage>
        <taxon>Eukaryota</taxon>
        <taxon>Viridiplantae</taxon>
        <taxon>Streptophyta</taxon>
        <taxon>Embryophyta</taxon>
        <taxon>Tracheophyta</taxon>
        <taxon>Spermatophyta</taxon>
        <taxon>Magnoliopsida</taxon>
        <taxon>eudicotyledons</taxon>
        <taxon>Gunneridae</taxon>
        <taxon>Pentapetalae</taxon>
        <taxon>rosids</taxon>
        <taxon>fabids</taxon>
        <taxon>Malpighiales</taxon>
        <taxon>Salicaceae</taxon>
        <taxon>Flacourtieae</taxon>
        <taxon>Dovyalis</taxon>
    </lineage>
</organism>
<evidence type="ECO:0000259" key="2">
    <source>
        <dbReference type="PROSITE" id="PS50158"/>
    </source>
</evidence>
<keyword evidence="1" id="KW-0863">Zinc-finger</keyword>
<accession>A0AAV1RHI3</accession>
<feature type="domain" description="CCHC-type" evidence="2">
    <location>
        <begin position="7"/>
        <end position="22"/>
    </location>
</feature>
<dbReference type="GO" id="GO:0008270">
    <property type="term" value="F:zinc ion binding"/>
    <property type="evidence" value="ECO:0007669"/>
    <property type="project" value="UniProtKB-KW"/>
</dbReference>
<dbReference type="Proteomes" id="UP001314170">
    <property type="component" value="Unassembled WGS sequence"/>
</dbReference>
<comment type="caution">
    <text evidence="3">The sequence shown here is derived from an EMBL/GenBank/DDBJ whole genome shotgun (WGS) entry which is preliminary data.</text>
</comment>
<dbReference type="GO" id="GO:0003676">
    <property type="term" value="F:nucleic acid binding"/>
    <property type="evidence" value="ECO:0007669"/>
    <property type="project" value="InterPro"/>
</dbReference>
<evidence type="ECO:0000313" key="3">
    <source>
        <dbReference type="EMBL" id="CAK7335876.1"/>
    </source>
</evidence>
<dbReference type="PROSITE" id="PS50158">
    <property type="entry name" value="ZF_CCHC"/>
    <property type="match status" value="1"/>
</dbReference>
<reference evidence="3 4" key="1">
    <citation type="submission" date="2024-01" db="EMBL/GenBank/DDBJ databases">
        <authorList>
            <person name="Waweru B."/>
        </authorList>
    </citation>
    <scope>NUCLEOTIDE SEQUENCE [LARGE SCALE GENOMIC DNA]</scope>
</reference>
<sequence length="127" mass="13781">MVKEAARKCSNCGHNGHNSRTCAKGCIKLFGVSIEKHEPPIKRSASLDNIEFLDDNNVAHHVDAGYNSDGCIGSKTGKTTYGKKKGICDSFVASLIYLLLNANNNLDFHCRQQSSQTVDCHPVSGVQ</sequence>
<dbReference type="EMBL" id="CAWUPB010000994">
    <property type="protein sequence ID" value="CAK7335876.1"/>
    <property type="molecule type" value="Genomic_DNA"/>
</dbReference>
<gene>
    <name evidence="3" type="ORF">DCAF_LOCUS10879</name>
</gene>
<name>A0AAV1RHI3_9ROSI</name>
<dbReference type="InterPro" id="IPR001878">
    <property type="entry name" value="Znf_CCHC"/>
</dbReference>
<evidence type="ECO:0000313" key="4">
    <source>
        <dbReference type="Proteomes" id="UP001314170"/>
    </source>
</evidence>
<keyword evidence="1" id="KW-0479">Metal-binding</keyword>
<dbReference type="AlphaFoldDB" id="A0AAV1RHI3"/>
<keyword evidence="1" id="KW-0862">Zinc</keyword>
<protein>
    <recommendedName>
        <fullName evidence="2">CCHC-type domain-containing protein</fullName>
    </recommendedName>
</protein>